<keyword evidence="9" id="KW-1185">Reference proteome</keyword>
<dbReference type="InterPro" id="IPR000529">
    <property type="entry name" value="Ribosomal_bS6"/>
</dbReference>
<dbReference type="GO" id="GO:0006412">
    <property type="term" value="P:translation"/>
    <property type="evidence" value="ECO:0007669"/>
    <property type="project" value="UniProtKB-UniRule"/>
</dbReference>
<keyword evidence="3 6" id="KW-0687">Ribonucleoprotein</keyword>
<dbReference type="Gene3D" id="3.30.70.60">
    <property type="match status" value="1"/>
</dbReference>
<dbReference type="SUPFAM" id="SSF54995">
    <property type="entry name" value="Ribosomal protein S6"/>
    <property type="match status" value="1"/>
</dbReference>
<comment type="similarity">
    <text evidence="1 6">Belongs to the bacterial ribosomal protein bS6 family.</text>
</comment>
<dbReference type="InterPro" id="IPR020814">
    <property type="entry name" value="Ribosomal_S6_plastid/chlpt"/>
</dbReference>
<evidence type="ECO:0000256" key="4">
    <source>
        <dbReference type="ARBA" id="ARBA00035104"/>
    </source>
</evidence>
<evidence type="ECO:0000256" key="3">
    <source>
        <dbReference type="ARBA" id="ARBA00023274"/>
    </source>
</evidence>
<accession>A0A9X3Z7T8</accession>
<dbReference type="GO" id="GO:0070181">
    <property type="term" value="F:small ribosomal subunit rRNA binding"/>
    <property type="evidence" value="ECO:0007669"/>
    <property type="project" value="TreeGrafter"/>
</dbReference>
<comment type="caution">
    <text evidence="8">The sequence shown here is derived from an EMBL/GenBank/DDBJ whole genome shotgun (WGS) entry which is preliminary data.</text>
</comment>
<dbReference type="HAMAP" id="MF_00360">
    <property type="entry name" value="Ribosomal_bS6"/>
    <property type="match status" value="1"/>
</dbReference>
<dbReference type="PANTHER" id="PTHR21011:SF1">
    <property type="entry name" value="SMALL RIBOSOMAL SUBUNIT PROTEIN BS6M"/>
    <property type="match status" value="1"/>
</dbReference>
<evidence type="ECO:0000256" key="2">
    <source>
        <dbReference type="ARBA" id="ARBA00022980"/>
    </source>
</evidence>
<sequence length="161" mass="18075">MSFYEHVVIARQDLSAQQAEGIAADLTKIVEDNGGKVVKAEQWGLRNIAYKINKNRKGHYIMLVLDAPGSAVAELERNVRLNEDIIRYLTIRVEAVEEGPSAVLQAKFDRSERGDREGGFRGERGERSDRGDRGDRPRRDGDRGPRRDRPADAVSEETGNE</sequence>
<keyword evidence="6" id="KW-0694">RNA-binding</keyword>
<reference evidence="8" key="1">
    <citation type="submission" date="2022-08" db="EMBL/GenBank/DDBJ databases">
        <authorList>
            <person name="Vandamme P."/>
            <person name="Hettiarachchi A."/>
            <person name="Peeters C."/>
            <person name="Cnockaert M."/>
            <person name="Carlier A."/>
        </authorList>
    </citation>
    <scope>NUCLEOTIDE SEQUENCE</scope>
    <source>
        <strain evidence="8">LMG 31809</strain>
    </source>
</reference>
<dbReference type="CDD" id="cd00473">
    <property type="entry name" value="bS6"/>
    <property type="match status" value="1"/>
</dbReference>
<feature type="region of interest" description="Disordered" evidence="7">
    <location>
        <begin position="102"/>
        <end position="161"/>
    </location>
</feature>
<keyword evidence="6" id="KW-0699">rRNA-binding</keyword>
<dbReference type="AlphaFoldDB" id="A0A9X3Z7T8"/>
<dbReference type="GO" id="GO:0022627">
    <property type="term" value="C:cytosolic small ribosomal subunit"/>
    <property type="evidence" value="ECO:0007669"/>
    <property type="project" value="TreeGrafter"/>
</dbReference>
<evidence type="ECO:0000256" key="1">
    <source>
        <dbReference type="ARBA" id="ARBA00009512"/>
    </source>
</evidence>
<dbReference type="RefSeq" id="WP_274944047.1">
    <property type="nucleotide sequence ID" value="NZ_JANWOI010000003.1"/>
</dbReference>
<gene>
    <name evidence="6 8" type="primary">rpsF</name>
    <name evidence="8" type="ORF">NYP16_10320</name>
</gene>
<feature type="compositionally biased region" description="Basic and acidic residues" evidence="7">
    <location>
        <begin position="107"/>
        <end position="151"/>
    </location>
</feature>
<protein>
    <recommendedName>
        <fullName evidence="5 6">Small ribosomal subunit protein bS6</fullName>
    </recommendedName>
</protein>
<dbReference type="Pfam" id="PF01250">
    <property type="entry name" value="Ribosomal_S6"/>
    <property type="match status" value="1"/>
</dbReference>
<reference evidence="8" key="2">
    <citation type="journal article" date="2023" name="Syst. Appl. Microbiol.">
        <title>Govania unica gen. nov., sp. nov., a rare biosphere bacterium that represents a novel family in the class Alphaproteobacteria.</title>
        <authorList>
            <person name="Vandamme P."/>
            <person name="Peeters C."/>
            <person name="Hettiarachchi A."/>
            <person name="Cnockaert M."/>
            <person name="Carlier A."/>
        </authorList>
    </citation>
    <scope>NUCLEOTIDE SEQUENCE</scope>
    <source>
        <strain evidence="8">LMG 31809</strain>
    </source>
</reference>
<keyword evidence="2 6" id="KW-0689">Ribosomal protein</keyword>
<evidence type="ECO:0000256" key="6">
    <source>
        <dbReference type="HAMAP-Rule" id="MF_00360"/>
    </source>
</evidence>
<comment type="function">
    <text evidence="4 6">Binds together with bS18 to 16S ribosomal RNA.</text>
</comment>
<dbReference type="EMBL" id="JANWOI010000003">
    <property type="protein sequence ID" value="MDA5194344.1"/>
    <property type="molecule type" value="Genomic_DNA"/>
</dbReference>
<dbReference type="PANTHER" id="PTHR21011">
    <property type="entry name" value="MITOCHONDRIAL 28S RIBOSOMAL PROTEIN S6"/>
    <property type="match status" value="1"/>
</dbReference>
<dbReference type="NCBIfam" id="TIGR00166">
    <property type="entry name" value="S6"/>
    <property type="match status" value="1"/>
</dbReference>
<organism evidence="8 9">
    <name type="scientific">Govanella unica</name>
    <dbReference type="NCBI Taxonomy" id="2975056"/>
    <lineage>
        <taxon>Bacteria</taxon>
        <taxon>Pseudomonadati</taxon>
        <taxon>Pseudomonadota</taxon>
        <taxon>Alphaproteobacteria</taxon>
        <taxon>Emcibacterales</taxon>
        <taxon>Govanellaceae</taxon>
        <taxon>Govanella</taxon>
    </lineage>
</organism>
<proteinExistence type="inferred from homology"/>
<dbReference type="Proteomes" id="UP001141619">
    <property type="component" value="Unassembled WGS sequence"/>
</dbReference>
<dbReference type="InterPro" id="IPR035980">
    <property type="entry name" value="Ribosomal_bS6_sf"/>
</dbReference>
<dbReference type="InterPro" id="IPR014717">
    <property type="entry name" value="Transl_elong_EF1B/ribsomal_bS6"/>
</dbReference>
<evidence type="ECO:0000313" key="8">
    <source>
        <dbReference type="EMBL" id="MDA5194344.1"/>
    </source>
</evidence>
<evidence type="ECO:0000256" key="5">
    <source>
        <dbReference type="ARBA" id="ARBA00035294"/>
    </source>
</evidence>
<name>A0A9X3Z7T8_9PROT</name>
<evidence type="ECO:0000256" key="7">
    <source>
        <dbReference type="SAM" id="MobiDB-lite"/>
    </source>
</evidence>
<dbReference type="GO" id="GO:0003735">
    <property type="term" value="F:structural constituent of ribosome"/>
    <property type="evidence" value="ECO:0007669"/>
    <property type="project" value="InterPro"/>
</dbReference>
<evidence type="ECO:0000313" key="9">
    <source>
        <dbReference type="Proteomes" id="UP001141619"/>
    </source>
</evidence>